<protein>
    <submittedName>
        <fullName evidence="1">Uncharacterized protein</fullName>
    </submittedName>
</protein>
<proteinExistence type="predicted"/>
<evidence type="ECO:0000313" key="1">
    <source>
        <dbReference type="EMBL" id="GBP55133.1"/>
    </source>
</evidence>
<accession>A0A4C1WW44</accession>
<dbReference type="EMBL" id="BGZK01000661">
    <property type="protein sequence ID" value="GBP55133.1"/>
    <property type="molecule type" value="Genomic_DNA"/>
</dbReference>
<sequence>MRFSDEIFSAPKSVQPFQYSRTPKQNKVFKPRVLVEVVSGEWAARQTSYVCSFALAKGAIKIDGGAYRAGLGGAIVNFYNSELSPRYPRR</sequence>
<comment type="caution">
    <text evidence="1">The sequence shown here is derived from an EMBL/GenBank/DDBJ whole genome shotgun (WGS) entry which is preliminary data.</text>
</comment>
<dbReference type="Proteomes" id="UP000299102">
    <property type="component" value="Unassembled WGS sequence"/>
</dbReference>
<name>A0A4C1WW44_EUMVA</name>
<gene>
    <name evidence="1" type="ORF">EVAR_38014_1</name>
</gene>
<dbReference type="AlphaFoldDB" id="A0A4C1WW44"/>
<keyword evidence="2" id="KW-1185">Reference proteome</keyword>
<reference evidence="1 2" key="1">
    <citation type="journal article" date="2019" name="Commun. Biol.">
        <title>The bagworm genome reveals a unique fibroin gene that provides high tensile strength.</title>
        <authorList>
            <person name="Kono N."/>
            <person name="Nakamura H."/>
            <person name="Ohtoshi R."/>
            <person name="Tomita M."/>
            <person name="Numata K."/>
            <person name="Arakawa K."/>
        </authorList>
    </citation>
    <scope>NUCLEOTIDE SEQUENCE [LARGE SCALE GENOMIC DNA]</scope>
</reference>
<evidence type="ECO:0000313" key="2">
    <source>
        <dbReference type="Proteomes" id="UP000299102"/>
    </source>
</evidence>
<organism evidence="1 2">
    <name type="scientific">Eumeta variegata</name>
    <name type="common">Bagworm moth</name>
    <name type="synonym">Eumeta japonica</name>
    <dbReference type="NCBI Taxonomy" id="151549"/>
    <lineage>
        <taxon>Eukaryota</taxon>
        <taxon>Metazoa</taxon>
        <taxon>Ecdysozoa</taxon>
        <taxon>Arthropoda</taxon>
        <taxon>Hexapoda</taxon>
        <taxon>Insecta</taxon>
        <taxon>Pterygota</taxon>
        <taxon>Neoptera</taxon>
        <taxon>Endopterygota</taxon>
        <taxon>Lepidoptera</taxon>
        <taxon>Glossata</taxon>
        <taxon>Ditrysia</taxon>
        <taxon>Tineoidea</taxon>
        <taxon>Psychidae</taxon>
        <taxon>Oiketicinae</taxon>
        <taxon>Eumeta</taxon>
    </lineage>
</organism>